<reference evidence="1 2" key="1">
    <citation type="submission" date="2017-05" db="EMBL/GenBank/DDBJ databases">
        <authorList>
            <person name="Oh N.-S."/>
        </authorList>
    </citation>
    <scope>NUCLEOTIDE SEQUENCE [LARGE SCALE GENOMIC DNA]</scope>
    <source>
        <strain evidence="1 2">4M13</strain>
    </source>
</reference>
<protein>
    <submittedName>
        <fullName evidence="1">Uncharacterized protein</fullName>
    </submittedName>
</protein>
<evidence type="ECO:0000313" key="2">
    <source>
        <dbReference type="Proteomes" id="UP000195798"/>
    </source>
</evidence>
<sequence length="69" mass="8165">MNELNKTVKDLDNIQADVTFYKDKFLNDLSTYLMSCTEVWVNDNLKRYVKVSLPIFEVNKNESQKETEN</sequence>
<organism evidence="1 2">
    <name type="scientific">Lactobacillus gasseri</name>
    <dbReference type="NCBI Taxonomy" id="1596"/>
    <lineage>
        <taxon>Bacteria</taxon>
        <taxon>Bacillati</taxon>
        <taxon>Bacillota</taxon>
        <taxon>Bacilli</taxon>
        <taxon>Lactobacillales</taxon>
        <taxon>Lactobacillaceae</taxon>
        <taxon>Lactobacillus</taxon>
    </lineage>
</organism>
<gene>
    <name evidence="1" type="ORF">CCE30_10120</name>
</gene>
<evidence type="ECO:0000313" key="1">
    <source>
        <dbReference type="EMBL" id="ART99214.1"/>
    </source>
</evidence>
<name>A0AB33CGB6_LACGS</name>
<dbReference type="RefSeq" id="WP_065169637.1">
    <property type="nucleotide sequence ID" value="NZ_CP021427.1"/>
</dbReference>
<dbReference type="AlphaFoldDB" id="A0AB33CGB6"/>
<dbReference type="Proteomes" id="UP000195798">
    <property type="component" value="Chromosome"/>
</dbReference>
<proteinExistence type="predicted"/>
<accession>A0AB33CGB6</accession>
<dbReference type="EMBL" id="CP021427">
    <property type="protein sequence ID" value="ART99214.1"/>
    <property type="molecule type" value="Genomic_DNA"/>
</dbReference>